<feature type="region of interest" description="Disordered" evidence="13">
    <location>
        <begin position="879"/>
        <end position="914"/>
    </location>
</feature>
<dbReference type="InterPro" id="IPR027417">
    <property type="entry name" value="P-loop_NTPase"/>
</dbReference>
<keyword evidence="11" id="KW-0539">Nucleus</keyword>
<feature type="domain" description="Helicase C-terminal" evidence="15">
    <location>
        <begin position="501"/>
        <end position="652"/>
    </location>
</feature>
<dbReference type="Pfam" id="PF07533">
    <property type="entry name" value="BRK"/>
    <property type="match status" value="1"/>
</dbReference>
<feature type="compositionally biased region" description="Acidic residues" evidence="13">
    <location>
        <begin position="775"/>
        <end position="786"/>
    </location>
</feature>
<dbReference type="FunFam" id="3.40.5.120:FF:000002">
    <property type="entry name" value="chromodomain-helicase-DNA-binding protein 9 isoform X1"/>
    <property type="match status" value="1"/>
</dbReference>
<keyword evidence="7" id="KW-0156">Chromatin regulator</keyword>
<sequence>TDIYVLVVFSQVESGEEMEVEEFYVKFKSFSYLHCRWADLEELEKDKRIHQKVKRFRAKQALATFVTETKRWLPFPFMLESQKDTLTLSLTLLFPQPVNLYLVKWCSLPYEDSTWELKADIDLAKIEEYEAVSARQPETQRVERPPTDGWQKSESSRDYKNDNALREYQLEGVNWLLFNWYNTRNCILADEMGLGKTIQSITFLYEIYLKGIHGPFLVIAPLSTIPNWEREFRTWTELNVIVYHGSQASRKTIQAYEMNYRDAQGRVIKGAYKFHAVITTFEMILTDCPELRSVPWRCVVIDEAHRLKNRNCKLLEGLKMMDMEHKVLLTGTPLQNTVEELFSLLNFLEPERFPSENTFMQEFGDLKTEEQVQKLQAILKPMMLRRLKEDVEKNLAPKEETIIEVELTNIQKKYYRAILEKNFSFLSKGGPGGGGGAWGGGGAQVPNLLNTMMELRKCCNHPYLINGAEEKILEDFRENHHAEMAQFHLQAMIQAAGKLVLIDKLLPKLKAGGHRVLVFSQMVRCLDILEDYLIQKRYPYERIDGRVRGNLRQAAIDRFSRPDSDRFVFLLCTRAGGLGINLTAADTCIIFDSDWNPQNDLQAQARCHRIGQSKAVKIYRLITRNSYEREMFDKASLKLGLDKAVLQSMSGRENVQQLSKKEVEDLLRKGAYGALMDEEDEGSKFCEEDIDQILQRRTQTITIESEGKGSTFAKASFVAAGNRTDISLEDPDFWQKWAKKAELDMDAINGRNTLVIDTPRVRKQTRHYSSMKEDELAEFSELESDGENEKPLTKPRRPQDRAQGYPRSECFRVEKNLLVYGWGRWGDILSHGRFKRPLREQDVETICRALLAYCLLHYRGDENIKSFIWDLITPTEDGQSRTLTNHSGLSTPVPRGRKGKKGKPAPPAPPQLPRAEWLASCNPDLLLQEDSYKRHLKHHCNKVLLRVRMLYYLRQEVIGDQADRILEGTDSSEMDIWIPQPFHAEVPADWWDSESDKSLLIGVFKHGKPHPSDVMRLIDGYVQQPEKMGFLIFHPFLLSFTAKPGENGAGSRGAGRLYWPAASALTARLRRLITAYQRTHKLPIMLQSPNQYTTHTLLSIPLVVGLTLPCLVIRWTRREEADFYRVVSTFGVIYDTARQRFDWTQFRAFARLDKKTDESLEKYYFSFVAMCKRVCRMQVKTDTELPDPTLIIDPITEERASRTLYRIELLRRIREQVLPHPLLGERLRLCQPSSDLPEWWDCGRHDRDLLLGASKHGVSRTDYHILNDPALGFLEAHRKFTKGGSAGAPQPPRDGAPSTASEQAAAEKPSHVKEEDVEGKEVKEEGDNDLPCTKAEKPDEQEGKEDEMEGEKEEKRCCHFSVGATSEQKNFDEESNASLSTTARDETRDGFCPEDGEPSAIQRTFSFSFWPKDRVMINRMDNICEAVIKGKWPANRRQFFDIPGLLPGYPGPVASESPLQRRGLAELSMVALHFSLYIDFKFPYCLSLGLILLQGMHHHKAASSLAGYSSSSMVPSATLKAQMELLQAATPSRHRANGSLADADLPTRRRRGRRKNVEGLELLFINNKRGATVHSMKSEELLLSSQFPKPKQKRHRCRNPNKIDINTLTGEERVPVVNRRNGRKMGGAMAPPMKELPRWLLENPEFAIAPDWTDIVKQSGFLPEAMFDRLLTGPVVREEGVRRRGRRPKSEIAKATAAAAAAQAQAASSGGLNPLLMNGLFGGMDLTSLQGLQSFQSLQLQLMGFPGMGGADSKHASAMLPLMLPGMAGMGGLPNMFGLGGLFGNNLAAAAASAAAMPATASNGTNDEGDSDETSKRDDGEGGEEGDEDKEKDTGLEAESSEANRDAAALNAAAAAMAASGMSASSLAFNPFLLSTMAPGLFSPYMFLPPGLGGLTMPGFPPTTLADLQSAMAGAMGAASGAQGQEKEPSQAGPAPDRPAASTADPETADDSDSAESLEKTAESSALEDEASALAEEADSPQDLAAEDGEEGEDAPEKSD</sequence>
<dbReference type="InterPro" id="IPR038718">
    <property type="entry name" value="SNF2-like_sf"/>
</dbReference>
<dbReference type="SUPFAM" id="SSF54160">
    <property type="entry name" value="Chromo domain-like"/>
    <property type="match status" value="2"/>
</dbReference>
<evidence type="ECO:0000256" key="7">
    <source>
        <dbReference type="ARBA" id="ARBA00022853"/>
    </source>
</evidence>
<feature type="compositionally biased region" description="Acidic residues" evidence="13">
    <location>
        <begin position="1966"/>
        <end position="1994"/>
    </location>
</feature>
<dbReference type="InterPro" id="IPR000953">
    <property type="entry name" value="Chromo/chromo_shadow_dom"/>
</dbReference>
<evidence type="ECO:0000256" key="6">
    <source>
        <dbReference type="ARBA" id="ARBA00022840"/>
    </source>
</evidence>
<dbReference type="PANTHER" id="PTHR46850:SF1">
    <property type="entry name" value="CHROMODOMAIN-HELICASE-DNA-BINDING PROTEIN 9"/>
    <property type="match status" value="1"/>
</dbReference>
<accession>A0AAZ3QYF7</accession>
<evidence type="ECO:0000313" key="17">
    <source>
        <dbReference type="Proteomes" id="UP000694402"/>
    </source>
</evidence>
<dbReference type="SMART" id="SM00592">
    <property type="entry name" value="BRK"/>
    <property type="match status" value="1"/>
</dbReference>
<dbReference type="SMART" id="SM00487">
    <property type="entry name" value="DEXDc"/>
    <property type="match status" value="1"/>
</dbReference>
<dbReference type="InterPro" id="IPR056342">
    <property type="entry name" value="HTH_CHD6-9"/>
</dbReference>
<feature type="domain" description="Helicase ATP-binding" evidence="14">
    <location>
        <begin position="177"/>
        <end position="351"/>
    </location>
</feature>
<dbReference type="InterPro" id="IPR006576">
    <property type="entry name" value="BRK_domain"/>
</dbReference>
<comment type="subcellular location">
    <subcellularLocation>
        <location evidence="1">Nucleus</location>
    </subcellularLocation>
</comment>
<evidence type="ECO:0000256" key="12">
    <source>
        <dbReference type="ARBA" id="ARBA00049360"/>
    </source>
</evidence>
<dbReference type="Pfam" id="PF00271">
    <property type="entry name" value="Helicase_C"/>
    <property type="match status" value="1"/>
</dbReference>
<evidence type="ECO:0000256" key="9">
    <source>
        <dbReference type="ARBA" id="ARBA00023125"/>
    </source>
</evidence>
<keyword evidence="17" id="KW-1185">Reference proteome</keyword>
<keyword evidence="3" id="KW-0677">Repeat</keyword>
<dbReference type="Pfam" id="PF00385">
    <property type="entry name" value="Chromo"/>
    <property type="match status" value="1"/>
</dbReference>
<dbReference type="GO" id="GO:0003677">
    <property type="term" value="F:DNA binding"/>
    <property type="evidence" value="ECO:0007669"/>
    <property type="project" value="UniProtKB-KW"/>
</dbReference>
<dbReference type="InterPro" id="IPR049730">
    <property type="entry name" value="SNF2/RAD54-like_C"/>
</dbReference>
<dbReference type="SMART" id="SM00298">
    <property type="entry name" value="CHROMO"/>
    <property type="match status" value="2"/>
</dbReference>
<evidence type="ECO:0008006" key="18">
    <source>
        <dbReference type="Google" id="ProtNLM"/>
    </source>
</evidence>
<evidence type="ECO:0000256" key="4">
    <source>
        <dbReference type="ARBA" id="ARBA00022741"/>
    </source>
</evidence>
<dbReference type="GO" id="GO:0005634">
    <property type="term" value="C:nucleus"/>
    <property type="evidence" value="ECO:0007669"/>
    <property type="project" value="UniProtKB-SubCell"/>
</dbReference>
<dbReference type="InterPro" id="IPR016197">
    <property type="entry name" value="Chromo-like_dom_sf"/>
</dbReference>
<evidence type="ECO:0000256" key="13">
    <source>
        <dbReference type="SAM" id="MobiDB-lite"/>
    </source>
</evidence>
<dbReference type="InterPro" id="IPR023780">
    <property type="entry name" value="Chromo_domain"/>
</dbReference>
<protein>
    <recommendedName>
        <fullName evidence="18">DNA helicase</fullName>
    </recommendedName>
</protein>
<dbReference type="Gene3D" id="1.10.10.60">
    <property type="entry name" value="Homeodomain-like"/>
    <property type="match status" value="2"/>
</dbReference>
<dbReference type="GeneTree" id="ENSGT00940000153649"/>
<evidence type="ECO:0000256" key="1">
    <source>
        <dbReference type="ARBA" id="ARBA00004123"/>
    </source>
</evidence>
<evidence type="ECO:0000256" key="5">
    <source>
        <dbReference type="ARBA" id="ARBA00022801"/>
    </source>
</evidence>
<dbReference type="PANTHER" id="PTHR46850">
    <property type="entry name" value="CHROMODOMAIN-HELICASE-DNA-BINDING PROTEIN 9"/>
    <property type="match status" value="1"/>
</dbReference>
<reference evidence="16" key="2">
    <citation type="submission" date="2025-08" db="UniProtKB">
        <authorList>
            <consortium name="Ensembl"/>
        </authorList>
    </citation>
    <scope>IDENTIFICATION</scope>
</reference>
<dbReference type="PROSITE" id="PS51192">
    <property type="entry name" value="HELICASE_ATP_BIND_1"/>
    <property type="match status" value="1"/>
</dbReference>
<dbReference type="Proteomes" id="UP000694402">
    <property type="component" value="Unassembled WGS sequence"/>
</dbReference>
<evidence type="ECO:0000313" key="16">
    <source>
        <dbReference type="Ensembl" id="ENSOTSP00005133971.1"/>
    </source>
</evidence>
<keyword evidence="6" id="KW-0067">ATP-binding</keyword>
<feature type="region of interest" description="Disordered" evidence="13">
    <location>
        <begin position="1530"/>
        <end position="1552"/>
    </location>
</feature>
<feature type="region of interest" description="Disordered" evidence="13">
    <location>
        <begin position="1800"/>
        <end position="1845"/>
    </location>
</feature>
<dbReference type="FunFam" id="3.40.50.300:FF:000015">
    <property type="entry name" value="chromodomain-helicase-DNA-binding protein 9 isoform X1"/>
    <property type="match status" value="1"/>
</dbReference>
<feature type="compositionally biased region" description="Acidic residues" evidence="13">
    <location>
        <begin position="1947"/>
        <end position="1956"/>
    </location>
</feature>
<keyword evidence="4" id="KW-0547">Nucleotide-binding</keyword>
<feature type="region of interest" description="Disordered" evidence="13">
    <location>
        <begin position="766"/>
        <end position="804"/>
    </location>
</feature>
<dbReference type="Pfam" id="PF23078">
    <property type="entry name" value="HTH_CHD6-9"/>
    <property type="match status" value="1"/>
</dbReference>
<keyword evidence="8" id="KW-0805">Transcription regulation</keyword>
<name>A0AAZ3QYF7_ONCTS</name>
<dbReference type="Pfam" id="PF00176">
    <property type="entry name" value="SNF2-rel_dom"/>
    <property type="match status" value="1"/>
</dbReference>
<keyword evidence="5" id="KW-0378">Hydrolase</keyword>
<dbReference type="SUPFAM" id="SSF52540">
    <property type="entry name" value="P-loop containing nucleoside triphosphate hydrolases"/>
    <property type="match status" value="2"/>
</dbReference>
<feature type="region of interest" description="Disordered" evidence="13">
    <location>
        <begin position="135"/>
        <end position="156"/>
    </location>
</feature>
<dbReference type="InterPro" id="IPR001650">
    <property type="entry name" value="Helicase_C-like"/>
</dbReference>
<dbReference type="GO" id="GO:0006325">
    <property type="term" value="P:chromatin organization"/>
    <property type="evidence" value="ECO:0007669"/>
    <property type="project" value="UniProtKB-KW"/>
</dbReference>
<dbReference type="InterPro" id="IPR051493">
    <property type="entry name" value="CHD"/>
</dbReference>
<evidence type="ECO:0000259" key="15">
    <source>
        <dbReference type="PROSITE" id="PS51194"/>
    </source>
</evidence>
<dbReference type="Gene3D" id="3.40.50.10810">
    <property type="entry name" value="Tandem AAA-ATPase domain"/>
    <property type="match status" value="1"/>
</dbReference>
<dbReference type="FunFam" id="3.40.50.10810:FF:000003">
    <property type="entry name" value="chromodomain-helicase-DNA-binding protein 8 isoform X4"/>
    <property type="match status" value="1"/>
</dbReference>
<dbReference type="PROSITE" id="PS51194">
    <property type="entry name" value="HELICASE_CTER"/>
    <property type="match status" value="1"/>
</dbReference>
<dbReference type="Gene3D" id="3.40.5.120">
    <property type="match status" value="1"/>
</dbReference>
<dbReference type="InterPro" id="IPR014001">
    <property type="entry name" value="Helicase_ATP-bd"/>
</dbReference>
<gene>
    <name evidence="16" type="primary">CHD7</name>
</gene>
<comment type="similarity">
    <text evidence="2">Belongs to the SNF2/RAD54 helicase family.</text>
</comment>
<dbReference type="SMART" id="SM00490">
    <property type="entry name" value="HELICc"/>
    <property type="match status" value="1"/>
</dbReference>
<evidence type="ECO:0000259" key="14">
    <source>
        <dbReference type="PROSITE" id="PS51192"/>
    </source>
</evidence>
<feature type="compositionally biased region" description="Polar residues" evidence="13">
    <location>
        <begin position="879"/>
        <end position="890"/>
    </location>
</feature>
<dbReference type="InterPro" id="IPR037259">
    <property type="entry name" value="BRK_sf"/>
</dbReference>
<evidence type="ECO:0000256" key="8">
    <source>
        <dbReference type="ARBA" id="ARBA00023015"/>
    </source>
</evidence>
<feature type="compositionally biased region" description="Acidic residues" evidence="13">
    <location>
        <begin position="1342"/>
        <end position="1351"/>
    </location>
</feature>
<keyword evidence="9" id="KW-0238">DNA-binding</keyword>
<dbReference type="InterPro" id="IPR000330">
    <property type="entry name" value="SNF2_N"/>
</dbReference>
<dbReference type="Gene3D" id="3.40.50.300">
    <property type="entry name" value="P-loop containing nucleotide triphosphate hydrolases"/>
    <property type="match status" value="1"/>
</dbReference>
<organism evidence="16 17">
    <name type="scientific">Oncorhynchus tshawytscha</name>
    <name type="common">Chinook salmon</name>
    <name type="synonym">Salmo tshawytscha</name>
    <dbReference type="NCBI Taxonomy" id="74940"/>
    <lineage>
        <taxon>Eukaryota</taxon>
        <taxon>Metazoa</taxon>
        <taxon>Chordata</taxon>
        <taxon>Craniata</taxon>
        <taxon>Vertebrata</taxon>
        <taxon>Euteleostomi</taxon>
        <taxon>Actinopterygii</taxon>
        <taxon>Neopterygii</taxon>
        <taxon>Teleostei</taxon>
        <taxon>Protacanthopterygii</taxon>
        <taxon>Salmoniformes</taxon>
        <taxon>Salmonidae</taxon>
        <taxon>Salmoninae</taxon>
        <taxon>Oncorhynchus</taxon>
    </lineage>
</organism>
<reference evidence="16" key="3">
    <citation type="submission" date="2025-09" db="UniProtKB">
        <authorList>
            <consortium name="Ensembl"/>
        </authorList>
    </citation>
    <scope>IDENTIFICATION</scope>
</reference>
<feature type="compositionally biased region" description="Basic and acidic residues" evidence="13">
    <location>
        <begin position="1308"/>
        <end position="1325"/>
    </location>
</feature>
<proteinExistence type="inferred from homology"/>
<evidence type="ECO:0000256" key="11">
    <source>
        <dbReference type="ARBA" id="ARBA00023242"/>
    </source>
</evidence>
<feature type="region of interest" description="Disordered" evidence="13">
    <location>
        <begin position="1916"/>
        <end position="2000"/>
    </location>
</feature>
<evidence type="ECO:0000256" key="10">
    <source>
        <dbReference type="ARBA" id="ARBA00023163"/>
    </source>
</evidence>
<dbReference type="SUPFAM" id="SSF160481">
    <property type="entry name" value="BRK domain-like"/>
    <property type="match status" value="1"/>
</dbReference>
<evidence type="ECO:0000256" key="2">
    <source>
        <dbReference type="ARBA" id="ARBA00007025"/>
    </source>
</evidence>
<reference evidence="17" key="1">
    <citation type="journal article" date="2018" name="PLoS ONE">
        <title>Chinook salmon (Oncorhynchus tshawytscha) genome and transcriptome.</title>
        <authorList>
            <person name="Christensen K.A."/>
            <person name="Leong J.S."/>
            <person name="Sakhrani D."/>
            <person name="Biagi C.A."/>
            <person name="Minkley D.R."/>
            <person name="Withler R.E."/>
            <person name="Rondeau E.B."/>
            <person name="Koop B.F."/>
            <person name="Devlin R.H."/>
        </authorList>
    </citation>
    <scope>NUCLEOTIDE SEQUENCE [LARGE SCALE GENOMIC DNA]</scope>
</reference>
<feature type="region of interest" description="Disordered" evidence="13">
    <location>
        <begin position="1282"/>
        <end position="1397"/>
    </location>
</feature>
<dbReference type="Ensembl" id="ENSOTST00005130237.1">
    <property type="protein sequence ID" value="ENSOTSP00005133971.1"/>
    <property type="gene ID" value="ENSOTSG00005030378.2"/>
</dbReference>
<evidence type="ECO:0000256" key="3">
    <source>
        <dbReference type="ARBA" id="ARBA00022737"/>
    </source>
</evidence>
<dbReference type="Gene3D" id="2.40.50.40">
    <property type="match status" value="2"/>
</dbReference>
<comment type="catalytic activity">
    <reaction evidence="12">
        <text>ATP + H2O = ADP + phosphate + H(+)</text>
        <dbReference type="Rhea" id="RHEA:13065"/>
        <dbReference type="ChEBI" id="CHEBI:15377"/>
        <dbReference type="ChEBI" id="CHEBI:15378"/>
        <dbReference type="ChEBI" id="CHEBI:30616"/>
        <dbReference type="ChEBI" id="CHEBI:43474"/>
        <dbReference type="ChEBI" id="CHEBI:456216"/>
    </reaction>
</comment>
<dbReference type="GO" id="GO:0005524">
    <property type="term" value="F:ATP binding"/>
    <property type="evidence" value="ECO:0007669"/>
    <property type="project" value="UniProtKB-KW"/>
</dbReference>
<keyword evidence="10" id="KW-0804">Transcription</keyword>
<dbReference type="CDD" id="cd18793">
    <property type="entry name" value="SF2_C_SNF"/>
    <property type="match status" value="1"/>
</dbReference>
<dbReference type="GO" id="GO:0016787">
    <property type="term" value="F:hydrolase activity"/>
    <property type="evidence" value="ECO:0007669"/>
    <property type="project" value="UniProtKB-KW"/>
</dbReference>
<feature type="compositionally biased region" description="Basic and acidic residues" evidence="13">
    <location>
        <begin position="787"/>
        <end position="800"/>
    </location>
</feature>